<dbReference type="PANTHER" id="PTHR42852:SF6">
    <property type="entry name" value="THIOL:DISULFIDE INTERCHANGE PROTEIN DSBE"/>
    <property type="match status" value="1"/>
</dbReference>
<dbReference type="Gene3D" id="3.40.30.10">
    <property type="entry name" value="Glutaredoxin"/>
    <property type="match status" value="1"/>
</dbReference>
<dbReference type="EMBL" id="JBHOMY010000035">
    <property type="protein sequence ID" value="MFC1457899.1"/>
    <property type="molecule type" value="Genomic_DNA"/>
</dbReference>
<dbReference type="InterPro" id="IPR013740">
    <property type="entry name" value="Redoxin"/>
</dbReference>
<name>A0ABV6Y9H7_9HYPH</name>
<dbReference type="SUPFAM" id="SSF52833">
    <property type="entry name" value="Thioredoxin-like"/>
    <property type="match status" value="1"/>
</dbReference>
<feature type="domain" description="Thioredoxin" evidence="6">
    <location>
        <begin position="59"/>
        <end position="201"/>
    </location>
</feature>
<evidence type="ECO:0000256" key="2">
    <source>
        <dbReference type="ARBA" id="ARBA00022748"/>
    </source>
</evidence>
<evidence type="ECO:0000259" key="6">
    <source>
        <dbReference type="PROSITE" id="PS51352"/>
    </source>
</evidence>
<dbReference type="Proteomes" id="UP001593940">
    <property type="component" value="Unassembled WGS sequence"/>
</dbReference>
<proteinExistence type="predicted"/>
<accession>A0ABV6Y9H7</accession>
<dbReference type="InterPro" id="IPR050553">
    <property type="entry name" value="Thioredoxin_ResA/DsbE_sf"/>
</dbReference>
<comment type="caution">
    <text evidence="7">The sequence shown here is derived from an EMBL/GenBank/DDBJ whole genome shotgun (WGS) entry which is preliminary data.</text>
</comment>
<evidence type="ECO:0000256" key="4">
    <source>
        <dbReference type="ARBA" id="ARBA00023284"/>
    </source>
</evidence>
<protein>
    <submittedName>
        <fullName evidence="7">TlpA family protein disulfide reductase</fullName>
    </submittedName>
</protein>
<comment type="subcellular location">
    <subcellularLocation>
        <location evidence="1">Cell envelope</location>
    </subcellularLocation>
</comment>
<dbReference type="Pfam" id="PF08534">
    <property type="entry name" value="Redoxin"/>
    <property type="match status" value="1"/>
</dbReference>
<feature type="region of interest" description="Disordered" evidence="5">
    <location>
        <begin position="1"/>
        <end position="24"/>
    </location>
</feature>
<keyword evidence="8" id="KW-1185">Reference proteome</keyword>
<feature type="compositionally biased region" description="Basic residues" evidence="5">
    <location>
        <begin position="13"/>
        <end position="22"/>
    </location>
</feature>
<dbReference type="InterPro" id="IPR036249">
    <property type="entry name" value="Thioredoxin-like_sf"/>
</dbReference>
<dbReference type="InterPro" id="IPR013766">
    <property type="entry name" value="Thioredoxin_domain"/>
</dbReference>
<keyword evidence="2" id="KW-0201">Cytochrome c-type biogenesis</keyword>
<evidence type="ECO:0000256" key="5">
    <source>
        <dbReference type="SAM" id="MobiDB-lite"/>
    </source>
</evidence>
<keyword evidence="3" id="KW-1015">Disulfide bond</keyword>
<organism evidence="7 8">
    <name type="scientific">Microvirga arabica</name>
    <dbReference type="NCBI Taxonomy" id="1128671"/>
    <lineage>
        <taxon>Bacteria</taxon>
        <taxon>Pseudomonadati</taxon>
        <taxon>Pseudomonadota</taxon>
        <taxon>Alphaproteobacteria</taxon>
        <taxon>Hyphomicrobiales</taxon>
        <taxon>Methylobacteriaceae</taxon>
        <taxon>Microvirga</taxon>
    </lineage>
</organism>
<dbReference type="PROSITE" id="PS51352">
    <property type="entry name" value="THIOREDOXIN_2"/>
    <property type="match status" value="1"/>
</dbReference>
<reference evidence="7 8" key="1">
    <citation type="submission" date="2024-09" db="EMBL/GenBank/DDBJ databases">
        <title>Nodulacao em especies de Leguminosae Basais da Amazonia e Caracterizacao dos Rizobios e Bacterias Associadas aos Nodulos.</title>
        <authorList>
            <person name="Jambeiro I.C.A."/>
            <person name="Lopes I.S."/>
            <person name="Aguiar E.R.G.R."/>
            <person name="Santos A.F.J."/>
            <person name="Dos Santos J.M.F."/>
            <person name="Gross E."/>
        </authorList>
    </citation>
    <scope>NUCLEOTIDE SEQUENCE [LARGE SCALE GENOMIC DNA]</scope>
    <source>
        <strain evidence="7 8">BRUESC1165</strain>
    </source>
</reference>
<evidence type="ECO:0000256" key="1">
    <source>
        <dbReference type="ARBA" id="ARBA00004196"/>
    </source>
</evidence>
<sequence>MKPWPSADLMPARVKRSSRRPLTKSGGTPWVRVLTVAFGLALGLSAAGAAEAPPRLIVHETPRPIPELSFKDDGGRQVSLADLCGRIVVLNIWATWCSPCREEMPALDRLQAQFDRKDVEVVALSIDRKGLDPVRKFLTSVDVRHLAQYIDESGGASRKLGLVGLPGTLVIDRDGREIGRLLGAAEWDSPETVEFLKARVEQGKTAPAREPAL</sequence>
<gene>
    <name evidence="7" type="ORF">ACETIH_14480</name>
</gene>
<evidence type="ECO:0000256" key="3">
    <source>
        <dbReference type="ARBA" id="ARBA00023157"/>
    </source>
</evidence>
<dbReference type="CDD" id="cd02966">
    <property type="entry name" value="TlpA_like_family"/>
    <property type="match status" value="1"/>
</dbReference>
<keyword evidence="4" id="KW-0676">Redox-active center</keyword>
<evidence type="ECO:0000313" key="7">
    <source>
        <dbReference type="EMBL" id="MFC1457899.1"/>
    </source>
</evidence>
<dbReference type="RefSeq" id="WP_246205707.1">
    <property type="nucleotide sequence ID" value="NZ_JBHOMY010000035.1"/>
</dbReference>
<dbReference type="PANTHER" id="PTHR42852">
    <property type="entry name" value="THIOL:DISULFIDE INTERCHANGE PROTEIN DSBE"/>
    <property type="match status" value="1"/>
</dbReference>
<evidence type="ECO:0000313" key="8">
    <source>
        <dbReference type="Proteomes" id="UP001593940"/>
    </source>
</evidence>